<evidence type="ECO:0000313" key="1">
    <source>
        <dbReference type="EMBL" id="QGY44299.1"/>
    </source>
</evidence>
<dbReference type="RefSeq" id="WP_158866253.1">
    <property type="nucleotide sequence ID" value="NZ_CP046401.1"/>
</dbReference>
<reference evidence="1 2" key="1">
    <citation type="submission" date="2019-11" db="EMBL/GenBank/DDBJ databases">
        <authorList>
            <person name="Zheng R.K."/>
            <person name="Sun C.M."/>
        </authorList>
    </citation>
    <scope>NUCLEOTIDE SEQUENCE [LARGE SCALE GENOMIC DNA]</scope>
    <source>
        <strain evidence="1 2">WC007</strain>
    </source>
</reference>
<evidence type="ECO:0000313" key="2">
    <source>
        <dbReference type="Proteomes" id="UP000428260"/>
    </source>
</evidence>
<keyword evidence="2" id="KW-1185">Reference proteome</keyword>
<dbReference type="AlphaFoldDB" id="A0A6I6JSU5"/>
<dbReference type="EMBL" id="CP046401">
    <property type="protein sequence ID" value="QGY44299.1"/>
    <property type="molecule type" value="Genomic_DNA"/>
</dbReference>
<dbReference type="Proteomes" id="UP000428260">
    <property type="component" value="Chromosome"/>
</dbReference>
<name>A0A6I6JSU5_9BACT</name>
<sequence length="400" mass="47220">MKNILQAAVLIVLFTCCQEKQKEYPSGIIFKEETVARKGLFGDNWCQTWAADGNIYTMLDDGNGWWGDSTKNTTAPSYQGSMCIRIEGDENFADKDVTKMEGWPVNPGSSSLYAYGTISVEGVIYVWLWKSATDTWYRRPIANRLLYSPDLGQTFYRWNDQRETEETFGETDSASFFFYKEDPRFHIDKDSYAFNWIAFCQNGKDNSAAKDDFVYMYAPEQHAPDKLSMIRVHKDKIRDKESYEYFKHWEGEKAEWTKNMKERGVNLQYPEAPEGREWMWASWLPSVVYNEGLDLYMMVSYGITDENKSFWDGWCNHCKYPACIGFWYSKTPYGPWKQFYYEEDFYVDREENRTYGFKLNPKWISEDGKKMVLIWSDAGDDHTTNYKWNQMEIEITTEEL</sequence>
<evidence type="ECO:0008006" key="3">
    <source>
        <dbReference type="Google" id="ProtNLM"/>
    </source>
</evidence>
<organism evidence="1 2">
    <name type="scientific">Maribellus comscasis</name>
    <dbReference type="NCBI Taxonomy" id="2681766"/>
    <lineage>
        <taxon>Bacteria</taxon>
        <taxon>Pseudomonadati</taxon>
        <taxon>Bacteroidota</taxon>
        <taxon>Bacteroidia</taxon>
        <taxon>Marinilabiliales</taxon>
        <taxon>Prolixibacteraceae</taxon>
        <taxon>Maribellus</taxon>
    </lineage>
</organism>
<gene>
    <name evidence="1" type="ORF">GM418_11715</name>
</gene>
<dbReference type="KEGG" id="mcos:GM418_11715"/>
<protein>
    <recommendedName>
        <fullName evidence="3">DUF4185 domain-containing protein</fullName>
    </recommendedName>
</protein>
<accession>A0A6I6JSU5</accession>
<proteinExistence type="predicted"/>